<evidence type="ECO:0000313" key="1">
    <source>
        <dbReference type="EMBL" id="CAH3042712.1"/>
    </source>
</evidence>
<dbReference type="AlphaFoldDB" id="A0AAU9W3C9"/>
<evidence type="ECO:0000313" key="2">
    <source>
        <dbReference type="Proteomes" id="UP001159428"/>
    </source>
</evidence>
<reference evidence="1 2" key="1">
    <citation type="submission" date="2022-05" db="EMBL/GenBank/DDBJ databases">
        <authorList>
            <consortium name="Genoscope - CEA"/>
            <person name="William W."/>
        </authorList>
    </citation>
    <scope>NUCLEOTIDE SEQUENCE [LARGE SCALE GENOMIC DNA]</scope>
</reference>
<proteinExistence type="predicted"/>
<sequence length="113" mass="13119">MQKFLHRNDHVQNKDRRDSAAVIRLADEKLIEIPMLKYGVEKLQQVSELYGYDSLNLLSFMTLDVENIHSVVHHKDPLCTVLNYARNFGNAAKEGLKKATHRAAYYFTNPKSW</sequence>
<accession>A0AAU9W3C9</accession>
<protein>
    <submittedName>
        <fullName evidence="1">Uncharacterized protein</fullName>
    </submittedName>
</protein>
<gene>
    <name evidence="1" type="ORF">PMEA_00028972</name>
</gene>
<comment type="caution">
    <text evidence="1">The sequence shown here is derived from an EMBL/GenBank/DDBJ whole genome shotgun (WGS) entry which is preliminary data.</text>
</comment>
<keyword evidence="2" id="KW-1185">Reference proteome</keyword>
<organism evidence="1 2">
    <name type="scientific">Pocillopora meandrina</name>
    <dbReference type="NCBI Taxonomy" id="46732"/>
    <lineage>
        <taxon>Eukaryota</taxon>
        <taxon>Metazoa</taxon>
        <taxon>Cnidaria</taxon>
        <taxon>Anthozoa</taxon>
        <taxon>Hexacorallia</taxon>
        <taxon>Scleractinia</taxon>
        <taxon>Astrocoeniina</taxon>
        <taxon>Pocilloporidae</taxon>
        <taxon>Pocillopora</taxon>
    </lineage>
</organism>
<dbReference type="Proteomes" id="UP001159428">
    <property type="component" value="Unassembled WGS sequence"/>
</dbReference>
<name>A0AAU9W3C9_9CNID</name>
<dbReference type="EMBL" id="CALNXJ010000006">
    <property type="protein sequence ID" value="CAH3042712.1"/>
    <property type="molecule type" value="Genomic_DNA"/>
</dbReference>